<name>K2QI59_9FLAO</name>
<evidence type="ECO:0000256" key="1">
    <source>
        <dbReference type="ARBA" id="ARBA00004571"/>
    </source>
</evidence>
<dbReference type="SUPFAM" id="SSF49464">
    <property type="entry name" value="Carboxypeptidase regulatory domain-like"/>
    <property type="match status" value="1"/>
</dbReference>
<dbReference type="Pfam" id="PF07715">
    <property type="entry name" value="Plug"/>
    <property type="match status" value="1"/>
</dbReference>
<keyword evidence="5 9" id="KW-0798">TonB box</keyword>
<dbReference type="Gene3D" id="2.60.40.1120">
    <property type="entry name" value="Carboxypeptidase-like, regulatory domain"/>
    <property type="match status" value="1"/>
</dbReference>
<keyword evidence="6 8" id="KW-0472">Membrane</keyword>
<dbReference type="InterPro" id="IPR037066">
    <property type="entry name" value="Plug_dom_sf"/>
</dbReference>
<dbReference type="GO" id="GO:0009279">
    <property type="term" value="C:cell outer membrane"/>
    <property type="evidence" value="ECO:0007669"/>
    <property type="project" value="UniProtKB-SubCell"/>
</dbReference>
<dbReference type="InterPro" id="IPR036942">
    <property type="entry name" value="Beta-barrel_TonB_sf"/>
</dbReference>
<keyword evidence="12" id="KW-0675">Receptor</keyword>
<dbReference type="STRING" id="555500.I215_12708"/>
<dbReference type="InterPro" id="IPR023996">
    <property type="entry name" value="TonB-dep_OMP_SusC/RagA"/>
</dbReference>
<dbReference type="RefSeq" id="WP_008992380.1">
    <property type="nucleotide sequence ID" value="NZ_AMSG01000022.1"/>
</dbReference>
<dbReference type="NCBIfam" id="TIGR04057">
    <property type="entry name" value="SusC_RagA_signa"/>
    <property type="match status" value="1"/>
</dbReference>
<evidence type="ECO:0000256" key="4">
    <source>
        <dbReference type="ARBA" id="ARBA00022692"/>
    </source>
</evidence>
<dbReference type="SUPFAM" id="SSF56935">
    <property type="entry name" value="Porins"/>
    <property type="match status" value="1"/>
</dbReference>
<dbReference type="FunFam" id="2.60.40.1120:FF:000003">
    <property type="entry name" value="Outer membrane protein Omp121"/>
    <property type="match status" value="1"/>
</dbReference>
<evidence type="ECO:0000256" key="5">
    <source>
        <dbReference type="ARBA" id="ARBA00023077"/>
    </source>
</evidence>
<dbReference type="Gene3D" id="2.170.130.10">
    <property type="entry name" value="TonB-dependent receptor, plug domain"/>
    <property type="match status" value="1"/>
</dbReference>
<evidence type="ECO:0000313" key="13">
    <source>
        <dbReference type="Proteomes" id="UP000007364"/>
    </source>
</evidence>
<dbReference type="EMBL" id="AMSG01000022">
    <property type="protein sequence ID" value="EKF54407.1"/>
    <property type="molecule type" value="Genomic_DNA"/>
</dbReference>
<evidence type="ECO:0000259" key="11">
    <source>
        <dbReference type="Pfam" id="PF07715"/>
    </source>
</evidence>
<accession>K2QI59</accession>
<evidence type="ECO:0000256" key="8">
    <source>
        <dbReference type="PROSITE-ProRule" id="PRU01360"/>
    </source>
</evidence>
<keyword evidence="3 8" id="KW-1134">Transmembrane beta strand</keyword>
<feature type="domain" description="TonB-dependent receptor-like beta-barrel" evidence="10">
    <location>
        <begin position="433"/>
        <end position="936"/>
    </location>
</feature>
<dbReference type="InterPro" id="IPR039426">
    <property type="entry name" value="TonB-dep_rcpt-like"/>
</dbReference>
<keyword evidence="7 8" id="KW-0998">Cell outer membrane</keyword>
<keyword evidence="2 8" id="KW-0813">Transport</keyword>
<dbReference type="OrthoDB" id="9768177at2"/>
<evidence type="ECO:0000313" key="12">
    <source>
        <dbReference type="EMBL" id="EKF54407.1"/>
    </source>
</evidence>
<keyword evidence="4 8" id="KW-0812">Transmembrane</keyword>
<comment type="caution">
    <text evidence="12">The sequence shown here is derived from an EMBL/GenBank/DDBJ whole genome shotgun (WGS) entry which is preliminary data.</text>
</comment>
<dbReference type="InterPro" id="IPR000531">
    <property type="entry name" value="Beta-barrel_TonB"/>
</dbReference>
<proteinExistence type="inferred from homology"/>
<dbReference type="Proteomes" id="UP000007364">
    <property type="component" value="Unassembled WGS sequence"/>
</dbReference>
<evidence type="ECO:0000256" key="2">
    <source>
        <dbReference type="ARBA" id="ARBA00022448"/>
    </source>
</evidence>
<protein>
    <submittedName>
        <fullName evidence="12">TonB-dependent receptor plug</fullName>
    </submittedName>
</protein>
<dbReference type="Pfam" id="PF13715">
    <property type="entry name" value="CarbopepD_reg_2"/>
    <property type="match status" value="1"/>
</dbReference>
<evidence type="ECO:0000259" key="10">
    <source>
        <dbReference type="Pfam" id="PF00593"/>
    </source>
</evidence>
<sequence length="1104" mass="122641">MYFKINQKKPKNIIFGLSAILLCQTGFAIGAEESRNEVYIAAQTNQQQPISGTVTDDTGIPLLGASVAIKGTSTGVTTDFDGKFTIEARQGDVLQVTYVGFETYEVTIDDQSVLTIQMSANTSVLDEVVVVGYGTQRKGNLTGAVGNIDAEDIALRPAPDVTSALQGLLPGLNIQMNSGDPTATPDINIRGFNSINGGSPLVLIDGIEGDITNLNPQDIESISVLKDAASAAIYGARGAFGVIIITTKTGKSGDLVINYTNNFSYTTPATRKDFISDPYLYGKTVDAAIYGYNGTTYTGYNEQDWNTIKGVANGSIAPHHQLQPDGSYKFFYKTDWYDYLFKKWQPSSMHSISVSGGSEKLKAYLSGRIYERETINNIQDSETSRNNLKSTITFKANDWLELSNNILFSHEQSKEYGGYRTGYGGLFSTTTWYDLMAFYPNFIDGVPTEVGRGGTGGQGGAAAMEAGGNWLNYDTEEFTNTFGAKLTPLDNLVINLNYSNRFTNTANTYRYNEFDYLSTDKLTPTTAGLNRLTEYRWKDKYKVLNLYGTYRLDLADSHNFKLMLGYNQEEFDRDRVSAQQGGLLVPDLANLSLGTEIMGANGSALLWSVQGYYGRFNYDYKNKYLLEVNARYDGSSRFPSDSRWGFFPSVSAGWQVNRESFWEPIEDIVSSFKLRASYGQLGNQSVGVNTFQQIMNAGRSSWLDNGERINYVSAPGSLPRVVSWETTSTLDFGVDIGFLDNKLTATFDWYEKNTEDMYLPGEPLPAVFGASEPRENLASLRTRGFELGIGYQDSFNVGGHPLTINASASVTNFKGIITKYKNPEGLMSTYWEGQELGQIWGYHVDGQFQSDEEALAYQNSFENPSNSLGNVYNFILNIAQNNQWNKLRAGDIKYVDVDGDGRIDKGNYTLEDHGDLRPIGNAMPKFPFGFNISANWNRLDLSIAGAGVGKQNWYPTGDIYWGTYQRPYLSLLRKDLVSQAWTPEGRGRFPQIDRGYASLGTGRSLYEMNDYYLENVGFLRIKNITLGYTLPQEVTRKFHVERLRIYFSGENLITWRFGDLSRYIDPEAAGSAIDYSNPGDAVGRADLRSYPIGKTFSLGLNVTL</sequence>
<dbReference type="NCBIfam" id="TIGR04056">
    <property type="entry name" value="OMP_RagA_SusC"/>
    <property type="match status" value="1"/>
</dbReference>
<gene>
    <name evidence="12" type="ORF">I215_12708</name>
</gene>
<organism evidence="12 13">
    <name type="scientific">Galbibacter marinus</name>
    <dbReference type="NCBI Taxonomy" id="555500"/>
    <lineage>
        <taxon>Bacteria</taxon>
        <taxon>Pseudomonadati</taxon>
        <taxon>Bacteroidota</taxon>
        <taxon>Flavobacteriia</taxon>
        <taxon>Flavobacteriales</taxon>
        <taxon>Flavobacteriaceae</taxon>
        <taxon>Galbibacter</taxon>
    </lineage>
</organism>
<dbReference type="InterPro" id="IPR023997">
    <property type="entry name" value="TonB-dep_OMP_SusC/RagA_CS"/>
</dbReference>
<dbReference type="eggNOG" id="COG1629">
    <property type="taxonomic scope" value="Bacteria"/>
</dbReference>
<reference evidence="12 13" key="1">
    <citation type="journal article" date="2012" name="J. Bacteriol.">
        <title>Genome Sequence of Galbibacter marinum Type Strain ck-I2-15.</title>
        <authorList>
            <person name="Lai Q."/>
            <person name="Li C."/>
            <person name="Shao Z."/>
        </authorList>
    </citation>
    <scope>NUCLEOTIDE SEQUENCE [LARGE SCALE GENOMIC DNA]</scope>
    <source>
        <strain evidence="13">ck-I2-15</strain>
    </source>
</reference>
<keyword evidence="13" id="KW-1185">Reference proteome</keyword>
<dbReference type="AlphaFoldDB" id="K2QI59"/>
<dbReference type="InterPro" id="IPR012910">
    <property type="entry name" value="Plug_dom"/>
</dbReference>
<evidence type="ECO:0000256" key="9">
    <source>
        <dbReference type="RuleBase" id="RU003357"/>
    </source>
</evidence>
<evidence type="ECO:0000256" key="6">
    <source>
        <dbReference type="ARBA" id="ARBA00023136"/>
    </source>
</evidence>
<dbReference type="PATRIC" id="fig|555500.3.peg.2619"/>
<comment type="subcellular location">
    <subcellularLocation>
        <location evidence="1 8">Cell outer membrane</location>
        <topology evidence="1 8">Multi-pass membrane protein</topology>
    </subcellularLocation>
</comment>
<dbReference type="Gene3D" id="2.40.170.20">
    <property type="entry name" value="TonB-dependent receptor, beta-barrel domain"/>
    <property type="match status" value="1"/>
</dbReference>
<dbReference type="FunFam" id="2.170.130.10:FF:000003">
    <property type="entry name" value="SusC/RagA family TonB-linked outer membrane protein"/>
    <property type="match status" value="1"/>
</dbReference>
<dbReference type="InterPro" id="IPR008969">
    <property type="entry name" value="CarboxyPept-like_regulatory"/>
</dbReference>
<feature type="domain" description="TonB-dependent receptor plug" evidence="11">
    <location>
        <begin position="140"/>
        <end position="242"/>
    </location>
</feature>
<comment type="similarity">
    <text evidence="8 9">Belongs to the TonB-dependent receptor family.</text>
</comment>
<dbReference type="Pfam" id="PF00593">
    <property type="entry name" value="TonB_dep_Rec_b-barrel"/>
    <property type="match status" value="1"/>
</dbReference>
<dbReference type="PROSITE" id="PS52016">
    <property type="entry name" value="TONB_DEPENDENT_REC_3"/>
    <property type="match status" value="1"/>
</dbReference>
<evidence type="ECO:0000256" key="7">
    <source>
        <dbReference type="ARBA" id="ARBA00023237"/>
    </source>
</evidence>
<evidence type="ECO:0000256" key="3">
    <source>
        <dbReference type="ARBA" id="ARBA00022452"/>
    </source>
</evidence>